<dbReference type="InterPro" id="IPR006202">
    <property type="entry name" value="Neur_chan_lig-bd"/>
</dbReference>
<evidence type="ECO:0000256" key="14">
    <source>
        <dbReference type="ARBA" id="ARBA00023286"/>
    </source>
</evidence>
<dbReference type="CDD" id="cd19051">
    <property type="entry name" value="LGIC_TM_cation"/>
    <property type="match status" value="1"/>
</dbReference>
<evidence type="ECO:0000256" key="7">
    <source>
        <dbReference type="ARBA" id="ARBA00023018"/>
    </source>
</evidence>
<keyword evidence="15 17" id="KW-0407">Ion channel</keyword>
<dbReference type="InterPro" id="IPR018000">
    <property type="entry name" value="Neurotransmitter_ion_chnl_CS"/>
</dbReference>
<dbReference type="GO" id="GO:0045211">
    <property type="term" value="C:postsynaptic membrane"/>
    <property type="evidence" value="ECO:0007669"/>
    <property type="project" value="UniProtKB-SubCell"/>
</dbReference>
<dbReference type="PRINTS" id="PR00254">
    <property type="entry name" value="NICOTINICR"/>
</dbReference>
<evidence type="ECO:0000256" key="4">
    <source>
        <dbReference type="ARBA" id="ARBA00022475"/>
    </source>
</evidence>
<dbReference type="AlphaFoldDB" id="A0A8K0P7G2"/>
<dbReference type="Pfam" id="PF02932">
    <property type="entry name" value="Neur_chan_memb"/>
    <property type="match status" value="2"/>
</dbReference>
<evidence type="ECO:0000256" key="2">
    <source>
        <dbReference type="ARBA" id="ARBA00009237"/>
    </source>
</evidence>
<evidence type="ECO:0000256" key="13">
    <source>
        <dbReference type="ARBA" id="ARBA00023257"/>
    </source>
</evidence>
<dbReference type="InterPro" id="IPR002394">
    <property type="entry name" value="Nicotinic_acetylcholine_rcpt"/>
</dbReference>
<feature type="transmembrane region" description="Helical" evidence="17">
    <location>
        <begin position="198"/>
        <end position="216"/>
    </location>
</feature>
<dbReference type="InterPro" id="IPR036719">
    <property type="entry name" value="Neuro-gated_channel_TM_sf"/>
</dbReference>
<reference evidence="20" key="1">
    <citation type="submission" date="2013-04" db="EMBL/GenBank/DDBJ databases">
        <authorList>
            <person name="Qu J."/>
            <person name="Murali S.C."/>
            <person name="Bandaranaike D."/>
            <person name="Bellair M."/>
            <person name="Blankenburg K."/>
            <person name="Chao H."/>
            <person name="Dinh H."/>
            <person name="Doddapaneni H."/>
            <person name="Downs B."/>
            <person name="Dugan-Rocha S."/>
            <person name="Elkadiri S."/>
            <person name="Gnanaolivu R.D."/>
            <person name="Hernandez B."/>
            <person name="Javaid M."/>
            <person name="Jayaseelan J.C."/>
            <person name="Lee S."/>
            <person name="Li M."/>
            <person name="Ming W."/>
            <person name="Munidasa M."/>
            <person name="Muniz J."/>
            <person name="Nguyen L."/>
            <person name="Ongeri F."/>
            <person name="Osuji N."/>
            <person name="Pu L.-L."/>
            <person name="Puazo M."/>
            <person name="Qu C."/>
            <person name="Quiroz J."/>
            <person name="Raj R."/>
            <person name="Weissenberger G."/>
            <person name="Xin Y."/>
            <person name="Zou X."/>
            <person name="Han Y."/>
            <person name="Richards S."/>
            <person name="Worley K."/>
            <person name="Muzny D."/>
            <person name="Gibbs R."/>
        </authorList>
    </citation>
    <scope>NUCLEOTIDE SEQUENCE</scope>
    <source>
        <strain evidence="20">Sampled in the wild</strain>
    </source>
</reference>
<dbReference type="GO" id="GO:0022848">
    <property type="term" value="F:acetylcholine-gated monoatomic cation-selective channel activity"/>
    <property type="evidence" value="ECO:0007669"/>
    <property type="project" value="InterPro"/>
</dbReference>
<feature type="transmembrane region" description="Helical" evidence="17">
    <location>
        <begin position="257"/>
        <end position="277"/>
    </location>
</feature>
<evidence type="ECO:0000256" key="17">
    <source>
        <dbReference type="RuleBase" id="RU000687"/>
    </source>
</evidence>
<keyword evidence="6 17" id="KW-1133">Transmembrane helix</keyword>
<evidence type="ECO:0000259" key="19">
    <source>
        <dbReference type="Pfam" id="PF02932"/>
    </source>
</evidence>
<dbReference type="InterPro" id="IPR006029">
    <property type="entry name" value="Neurotrans-gated_channel_TM"/>
</dbReference>
<keyword evidence="5 17" id="KW-0812">Transmembrane</keyword>
<dbReference type="GO" id="GO:0004888">
    <property type="term" value="F:transmembrane signaling receptor activity"/>
    <property type="evidence" value="ECO:0007669"/>
    <property type="project" value="InterPro"/>
</dbReference>
<keyword evidence="14" id="KW-1071">Ligand-gated ion channel</keyword>
<feature type="non-terminal residue" evidence="20">
    <location>
        <position position="1"/>
    </location>
</feature>
<evidence type="ECO:0000256" key="9">
    <source>
        <dbReference type="ARBA" id="ARBA00023136"/>
    </source>
</evidence>
<dbReference type="FunFam" id="1.20.58.390:FF:000058">
    <property type="entry name" value="Nicotinic acetylcholine receptor alpha6, isoform D"/>
    <property type="match status" value="1"/>
</dbReference>
<comment type="similarity">
    <text evidence="2">Belongs to the ligand-gated ion channel (TC 1.A.9) family. Acetylcholine receptor (TC 1.A.9.1) subfamily.</text>
</comment>
<feature type="domain" description="Neurotransmitter-gated ion-channel transmembrane" evidence="19">
    <location>
        <begin position="258"/>
        <end position="520"/>
    </location>
</feature>
<dbReference type="EMBL" id="KZ308970">
    <property type="protein sequence ID" value="KAG8235942.1"/>
    <property type="molecule type" value="Genomic_DNA"/>
</dbReference>
<evidence type="ECO:0000256" key="11">
    <source>
        <dbReference type="ARBA" id="ARBA00023170"/>
    </source>
</evidence>
<keyword evidence="10" id="KW-1015">Disulfide bond</keyword>
<feature type="transmembrane region" description="Helical" evidence="17">
    <location>
        <begin position="167"/>
        <end position="186"/>
    </location>
</feature>
<feature type="domain" description="Neurotransmitter-gated ion-channel transmembrane" evidence="19">
    <location>
        <begin position="173"/>
        <end position="230"/>
    </location>
</feature>
<dbReference type="PANTHER" id="PTHR18945">
    <property type="entry name" value="NEUROTRANSMITTER GATED ION CHANNEL"/>
    <property type="match status" value="1"/>
</dbReference>
<evidence type="ECO:0000256" key="3">
    <source>
        <dbReference type="ARBA" id="ARBA00022448"/>
    </source>
</evidence>
<dbReference type="FunFam" id="1.20.58.390:FF:000064">
    <property type="entry name" value="Neuronal acetylcholine receptor subunit alpha-7"/>
    <property type="match status" value="1"/>
</dbReference>
<proteinExistence type="inferred from homology"/>
<keyword evidence="12" id="KW-0325">Glycoprotein</keyword>
<protein>
    <submittedName>
        <fullName evidence="20">Uncharacterized protein</fullName>
    </submittedName>
</protein>
<evidence type="ECO:0000256" key="1">
    <source>
        <dbReference type="ARBA" id="ARBA00003328"/>
    </source>
</evidence>
<keyword evidence="13" id="KW-0628">Postsynaptic cell membrane</keyword>
<evidence type="ECO:0000256" key="5">
    <source>
        <dbReference type="ARBA" id="ARBA00022692"/>
    </source>
</evidence>
<dbReference type="OrthoDB" id="5975154at2759"/>
<dbReference type="SUPFAM" id="SSF90112">
    <property type="entry name" value="Neurotransmitter-gated ion-channel transmembrane pore"/>
    <property type="match status" value="3"/>
</dbReference>
<name>A0A8K0P7G2_LADFU</name>
<feature type="domain" description="Neurotransmitter-gated ion-channel ligand-binding" evidence="18">
    <location>
        <begin position="10"/>
        <end position="166"/>
    </location>
</feature>
<keyword evidence="21" id="KW-1185">Reference proteome</keyword>
<dbReference type="FunFam" id="2.70.170.10:FF:000016">
    <property type="entry name" value="Nicotinic acetylcholine receptor subunit"/>
    <property type="match status" value="1"/>
</dbReference>
<evidence type="ECO:0000256" key="15">
    <source>
        <dbReference type="ARBA" id="ARBA00023303"/>
    </source>
</evidence>
<evidence type="ECO:0000259" key="18">
    <source>
        <dbReference type="Pfam" id="PF02931"/>
    </source>
</evidence>
<comment type="caution">
    <text evidence="20">The sequence shown here is derived from an EMBL/GenBank/DDBJ whole genome shotgun (WGS) entry which is preliminary data.</text>
</comment>
<dbReference type="InterPro" id="IPR006201">
    <property type="entry name" value="Neur_channel"/>
</dbReference>
<dbReference type="Proteomes" id="UP000792457">
    <property type="component" value="Unassembled WGS sequence"/>
</dbReference>
<dbReference type="InterPro" id="IPR036734">
    <property type="entry name" value="Neur_chan_lig-bd_sf"/>
</dbReference>
<sequence length="530" mass="58169">RPFAPHLLLNLTQEWNDYNLRWNESEYGGVKDLRITPNKIWRPDVLMYNSADEGFDGTYHTNVVVRHNGSCLYVPPGIFKSTCKIDITWFPFDDQHCDMKFGSWTYDGNQLDLVLNSEEGGDLSDFITNGEWYLLGMPGKKNTIVYQCCPEPYVDVTFTIQIRRRTLYYFFNLIVPCVLISSMALLGFTLPPDSGEKLTLGVTILLSLTVFLNLVAEKMPSTSDAVPLIGVTILLSLTVFLNLVAETLPQVSDAIPLLGVTILLSLTVFSLLVADVLPQTSDAVPLIGTYFNCIMFMVASSVVLTVVVLNYHHRTADIHEMPHWIKCVFLQWLPWILGMSRPGKKITRKTILMSNRMKELELKERSSKSLLANVLDIDDDFRHGGTLQSNSAAATATAPASSLFRGSGSGLAAVSATGGSSLSTSGAFAADDTASAAAAAAAVAAAAASAASRRLSPPPCALTQRELQAILRELQFITNRMRKADEEAELISDWKFAAMVVDRFCLIVFTLFTVIATVAVLLSAPHIIVQ</sequence>
<evidence type="ECO:0000256" key="6">
    <source>
        <dbReference type="ARBA" id="ARBA00022989"/>
    </source>
</evidence>
<dbReference type="PROSITE" id="PS00236">
    <property type="entry name" value="NEUROTR_ION_CHANNEL"/>
    <property type="match status" value="1"/>
</dbReference>
<dbReference type="Gene3D" id="1.20.58.390">
    <property type="entry name" value="Neurotransmitter-gated ion-channel transmembrane domain"/>
    <property type="match status" value="4"/>
</dbReference>
<evidence type="ECO:0000256" key="16">
    <source>
        <dbReference type="ARBA" id="ARBA00034104"/>
    </source>
</evidence>
<dbReference type="CDD" id="cd18997">
    <property type="entry name" value="LGIC_ECD_nAChR"/>
    <property type="match status" value="1"/>
</dbReference>
<evidence type="ECO:0000313" key="21">
    <source>
        <dbReference type="Proteomes" id="UP000792457"/>
    </source>
</evidence>
<keyword evidence="9 17" id="KW-0472">Membrane</keyword>
<evidence type="ECO:0000256" key="8">
    <source>
        <dbReference type="ARBA" id="ARBA00023065"/>
    </source>
</evidence>
<comment type="function">
    <text evidence="1">After binding acetylcholine, the AChR responds by an extensive change in conformation that affects all subunits and leads to opening of an ion-conducting channel across the plasma membrane.</text>
</comment>
<dbReference type="InterPro" id="IPR038050">
    <property type="entry name" value="Neuro_actylchol_rec"/>
</dbReference>
<feature type="transmembrane region" description="Helical" evidence="17">
    <location>
        <begin position="504"/>
        <end position="528"/>
    </location>
</feature>
<keyword evidence="7" id="KW-0770">Synapse</keyword>
<feature type="transmembrane region" description="Helical" evidence="17">
    <location>
        <begin position="289"/>
        <end position="311"/>
    </location>
</feature>
<keyword evidence="3 17" id="KW-0813">Transport</keyword>
<dbReference type="Pfam" id="PF02931">
    <property type="entry name" value="Neur_chan_LBD"/>
    <property type="match status" value="1"/>
</dbReference>
<dbReference type="PRINTS" id="PR00252">
    <property type="entry name" value="NRIONCHANNEL"/>
</dbReference>
<reference evidence="20" key="2">
    <citation type="submission" date="2017-10" db="EMBL/GenBank/DDBJ databases">
        <title>Ladona fulva Genome sequencing and assembly.</title>
        <authorList>
            <person name="Murali S."/>
            <person name="Richards S."/>
            <person name="Bandaranaike D."/>
            <person name="Bellair M."/>
            <person name="Blankenburg K."/>
            <person name="Chao H."/>
            <person name="Dinh H."/>
            <person name="Doddapaneni H."/>
            <person name="Dugan-Rocha S."/>
            <person name="Elkadiri S."/>
            <person name="Gnanaolivu R."/>
            <person name="Hernandez B."/>
            <person name="Skinner E."/>
            <person name="Javaid M."/>
            <person name="Lee S."/>
            <person name="Li M."/>
            <person name="Ming W."/>
            <person name="Munidasa M."/>
            <person name="Muniz J."/>
            <person name="Nguyen L."/>
            <person name="Hughes D."/>
            <person name="Osuji N."/>
            <person name="Pu L.-L."/>
            <person name="Puazo M."/>
            <person name="Qu C."/>
            <person name="Quiroz J."/>
            <person name="Raj R."/>
            <person name="Weissenberger G."/>
            <person name="Xin Y."/>
            <person name="Zou X."/>
            <person name="Han Y."/>
            <person name="Worley K."/>
            <person name="Muzny D."/>
            <person name="Gibbs R."/>
        </authorList>
    </citation>
    <scope>NUCLEOTIDE SEQUENCE</scope>
    <source>
        <strain evidence="20">Sampled in the wild</strain>
    </source>
</reference>
<dbReference type="Gene3D" id="2.70.170.10">
    <property type="entry name" value="Neurotransmitter-gated ion-channel ligand-binding domain"/>
    <property type="match status" value="1"/>
</dbReference>
<keyword evidence="11" id="KW-0675">Receptor</keyword>
<evidence type="ECO:0000256" key="10">
    <source>
        <dbReference type="ARBA" id="ARBA00023157"/>
    </source>
</evidence>
<evidence type="ECO:0000313" key="20">
    <source>
        <dbReference type="EMBL" id="KAG8235942.1"/>
    </source>
</evidence>
<keyword evidence="4" id="KW-1003">Cell membrane</keyword>
<evidence type="ECO:0000256" key="12">
    <source>
        <dbReference type="ARBA" id="ARBA00023180"/>
    </source>
</evidence>
<keyword evidence="8 17" id="KW-0406">Ion transport</keyword>
<dbReference type="FunFam" id="1.20.58.390:FF:000059">
    <property type="entry name" value="Nicotinic acetylcholine receptor alpha6, isoform D"/>
    <property type="match status" value="1"/>
</dbReference>
<comment type="subcellular location">
    <subcellularLocation>
        <location evidence="16">Postsynaptic cell membrane</location>
        <topology evidence="16">Multi-pass membrane protein</topology>
    </subcellularLocation>
</comment>
<comment type="caution">
    <text evidence="17">Lacks conserved residue(s) required for the propagation of feature annotation.</text>
</comment>
<gene>
    <name evidence="20" type="ORF">J437_LFUL015094</name>
</gene>
<organism evidence="20 21">
    <name type="scientific">Ladona fulva</name>
    <name type="common">Scarce chaser dragonfly</name>
    <name type="synonym">Libellula fulva</name>
    <dbReference type="NCBI Taxonomy" id="123851"/>
    <lineage>
        <taxon>Eukaryota</taxon>
        <taxon>Metazoa</taxon>
        <taxon>Ecdysozoa</taxon>
        <taxon>Arthropoda</taxon>
        <taxon>Hexapoda</taxon>
        <taxon>Insecta</taxon>
        <taxon>Pterygota</taxon>
        <taxon>Palaeoptera</taxon>
        <taxon>Odonata</taxon>
        <taxon>Epiprocta</taxon>
        <taxon>Anisoptera</taxon>
        <taxon>Libelluloidea</taxon>
        <taxon>Libellulidae</taxon>
        <taxon>Ladona</taxon>
    </lineage>
</organism>
<dbReference type="SUPFAM" id="SSF63712">
    <property type="entry name" value="Nicotinic receptor ligand binding domain-like"/>
    <property type="match status" value="1"/>
</dbReference>
<accession>A0A8K0P7G2</accession>
<feature type="transmembrane region" description="Helical" evidence="17">
    <location>
        <begin position="228"/>
        <end position="245"/>
    </location>
</feature>